<evidence type="ECO:0008006" key="3">
    <source>
        <dbReference type="Google" id="ProtNLM"/>
    </source>
</evidence>
<proteinExistence type="predicted"/>
<dbReference type="PANTHER" id="PTHR13061:SF29">
    <property type="entry name" value="GAMMA CARBONIC ANHYDRASE-LIKE 1, MITOCHONDRIAL-RELATED"/>
    <property type="match status" value="1"/>
</dbReference>
<dbReference type="OrthoDB" id="9803036at2"/>
<dbReference type="KEGG" id="tro:trd_0040"/>
<accession>B9L258</accession>
<dbReference type="PANTHER" id="PTHR13061">
    <property type="entry name" value="DYNACTIN SUBUNIT P25"/>
    <property type="match status" value="1"/>
</dbReference>
<reference evidence="1 2" key="1">
    <citation type="journal article" date="2009" name="PLoS ONE">
        <title>Complete genome sequence of the aerobic CO-oxidizing thermophile Thermomicrobium roseum.</title>
        <authorList>
            <person name="Wu D."/>
            <person name="Raymond J."/>
            <person name="Wu M."/>
            <person name="Chatterji S."/>
            <person name="Ren Q."/>
            <person name="Graham J.E."/>
            <person name="Bryant D.A."/>
            <person name="Robb F."/>
            <person name="Colman A."/>
            <person name="Tallon L.J."/>
            <person name="Badger J.H."/>
            <person name="Madupu R."/>
            <person name="Ward N.L."/>
            <person name="Eisen J.A."/>
        </authorList>
    </citation>
    <scope>NUCLEOTIDE SEQUENCE [LARGE SCALE GENOMIC DNA]</scope>
    <source>
        <strain evidence="2">ATCC 27502 / DSM 5159 / P-2</strain>
    </source>
</reference>
<gene>
    <name evidence="1" type="ordered locus">trd_0040</name>
</gene>
<sequence>MRPLVIPYRGKQPQLAPDVFVAPTAVVIGDVVVGSRSSLWFGVVLRGDIGPIRIGQRVNLQEGVIVHLDEGFPVVIEDDVTIGHGAIVHGAQIAAGAQIGMGAILLTGSRVGAGAIVAAGALVPEGMEVPAGTVAVGIPARIRREVTTEERAELLERAQRYAQRGEEFRRLLAGGGEA</sequence>
<dbReference type="CDD" id="cd04645">
    <property type="entry name" value="LbH_gamma_CA_like"/>
    <property type="match status" value="1"/>
</dbReference>
<dbReference type="Proteomes" id="UP000000447">
    <property type="component" value="Chromosome"/>
</dbReference>
<organism evidence="1 2">
    <name type="scientific">Thermomicrobium roseum (strain ATCC 27502 / DSM 5159 / P-2)</name>
    <dbReference type="NCBI Taxonomy" id="309801"/>
    <lineage>
        <taxon>Bacteria</taxon>
        <taxon>Pseudomonadati</taxon>
        <taxon>Thermomicrobiota</taxon>
        <taxon>Thermomicrobia</taxon>
        <taxon>Thermomicrobiales</taxon>
        <taxon>Thermomicrobiaceae</taxon>
        <taxon>Thermomicrobium</taxon>
    </lineage>
</organism>
<dbReference type="InterPro" id="IPR011004">
    <property type="entry name" value="Trimer_LpxA-like_sf"/>
</dbReference>
<dbReference type="AlphaFoldDB" id="B9L258"/>
<keyword evidence="2" id="KW-1185">Reference proteome</keyword>
<dbReference type="SUPFAM" id="SSF51161">
    <property type="entry name" value="Trimeric LpxA-like enzymes"/>
    <property type="match status" value="1"/>
</dbReference>
<protein>
    <recommendedName>
        <fullName evidence="3">Gamma carbonic anhydrase family protein</fullName>
    </recommendedName>
</protein>
<dbReference type="InterPro" id="IPR050484">
    <property type="entry name" value="Transf_Hexapept/Carb_Anhydrase"/>
</dbReference>
<name>B9L258_THERP</name>
<dbReference type="HOGENOM" id="CLU_064827_4_1_0"/>
<evidence type="ECO:0000313" key="2">
    <source>
        <dbReference type="Proteomes" id="UP000000447"/>
    </source>
</evidence>
<dbReference type="RefSeq" id="WP_012641454.1">
    <property type="nucleotide sequence ID" value="NC_011959.1"/>
</dbReference>
<dbReference type="InterPro" id="IPR047324">
    <property type="entry name" value="LbH_gamma_CA-like"/>
</dbReference>
<dbReference type="STRING" id="309801.trd_0040"/>
<dbReference type="Gene3D" id="2.160.10.10">
    <property type="entry name" value="Hexapeptide repeat proteins"/>
    <property type="match status" value="1"/>
</dbReference>
<dbReference type="EMBL" id="CP001275">
    <property type="protein sequence ID" value="ACM05228.1"/>
    <property type="molecule type" value="Genomic_DNA"/>
</dbReference>
<dbReference type="eggNOG" id="COG0663">
    <property type="taxonomic scope" value="Bacteria"/>
</dbReference>
<evidence type="ECO:0000313" key="1">
    <source>
        <dbReference type="EMBL" id="ACM05228.1"/>
    </source>
</evidence>